<comment type="catalytic activity">
    <reaction evidence="7 8">
        <text>cytidine(34) in tRNA(Ile2) + L-lysine + ATP = lysidine(34) in tRNA(Ile2) + AMP + diphosphate + H(+)</text>
        <dbReference type="Rhea" id="RHEA:43744"/>
        <dbReference type="Rhea" id="RHEA-COMP:10625"/>
        <dbReference type="Rhea" id="RHEA-COMP:10670"/>
        <dbReference type="ChEBI" id="CHEBI:15378"/>
        <dbReference type="ChEBI" id="CHEBI:30616"/>
        <dbReference type="ChEBI" id="CHEBI:32551"/>
        <dbReference type="ChEBI" id="CHEBI:33019"/>
        <dbReference type="ChEBI" id="CHEBI:82748"/>
        <dbReference type="ChEBI" id="CHEBI:83665"/>
        <dbReference type="ChEBI" id="CHEBI:456215"/>
        <dbReference type="EC" id="6.3.4.19"/>
    </reaction>
</comment>
<proteinExistence type="inferred from homology"/>
<dbReference type="GO" id="GO:0032267">
    <property type="term" value="F:tRNA(Ile)-lysidine synthase activity"/>
    <property type="evidence" value="ECO:0007669"/>
    <property type="project" value="UniProtKB-EC"/>
</dbReference>
<sequence>MLETKVERFLRHHSFVLDHKRMVVGVSGGPDSLALLHFLLREREKRNLFIVTAHIDHMFRGQESYEDAMFVKSFCEDNKIPFEMLRVDVSEIMEASGKSSQVAAREVRYDFYSKIMDIYDCSYVALAHHGDDQTETILMRLTRGSTGMARAGIRFTRPFHTGVIFRPFLCLTKTEIEEYCTRHHLTPRLDPSNEKNVYSRNRFRLQVLPFLKKENPQVHEQFQRFSEELQTDELFLQELTVQELNKVVEKRKECEMAVDIQAFLKMPLPLQRRGIQLILNYLYKEKPLALSALHIDQVLHLIIHGKPSGRLDFPNGLKVLRSYGELVFTICEVNTEHETYHFVLNGPGTVNLPNGSIKLQFAGGGEGLRNGPNTAVFAADDMKWPIIIRTRKTGDRMTVKGMAGSKKLKDIFIDQKIPLQNRHTWPVVTDGDDCIIWLPGLKKSSYEGLRQTTKHYIQLIFEK</sequence>
<feature type="binding site" evidence="8">
    <location>
        <begin position="27"/>
        <end position="32"/>
    </location>
    <ligand>
        <name>ATP</name>
        <dbReference type="ChEBI" id="CHEBI:30616"/>
    </ligand>
</feature>
<dbReference type="NCBIfam" id="TIGR02433">
    <property type="entry name" value="lysidine_TilS_C"/>
    <property type="match status" value="1"/>
</dbReference>
<keyword evidence="4 8" id="KW-0819">tRNA processing</keyword>
<evidence type="ECO:0000256" key="6">
    <source>
        <dbReference type="ARBA" id="ARBA00022840"/>
    </source>
</evidence>
<keyword evidence="6 8" id="KW-0067">ATP-binding</keyword>
<dbReference type="Pfam" id="PF11734">
    <property type="entry name" value="TilS_C"/>
    <property type="match status" value="1"/>
</dbReference>
<dbReference type="OrthoDB" id="9807403at2"/>
<dbReference type="Pfam" id="PF01171">
    <property type="entry name" value="ATP_bind_3"/>
    <property type="match status" value="1"/>
</dbReference>
<dbReference type="RefSeq" id="WP_127484362.1">
    <property type="nucleotide sequence ID" value="NZ_CP022572.1"/>
</dbReference>
<dbReference type="InterPro" id="IPR012796">
    <property type="entry name" value="Lysidine-tRNA-synth_C"/>
</dbReference>
<dbReference type="Gene3D" id="3.30.465.60">
    <property type="match status" value="1"/>
</dbReference>
<dbReference type="SUPFAM" id="SSF56037">
    <property type="entry name" value="PheT/TilS domain"/>
    <property type="match status" value="1"/>
</dbReference>
<organism evidence="10 11">
    <name type="scientific">Neobacillus mesonae</name>
    <dbReference type="NCBI Taxonomy" id="1193713"/>
    <lineage>
        <taxon>Bacteria</taxon>
        <taxon>Bacillati</taxon>
        <taxon>Bacillota</taxon>
        <taxon>Bacilli</taxon>
        <taxon>Bacillales</taxon>
        <taxon>Bacillaceae</taxon>
        <taxon>Neobacillus</taxon>
    </lineage>
</organism>
<dbReference type="InterPro" id="IPR014729">
    <property type="entry name" value="Rossmann-like_a/b/a_fold"/>
</dbReference>
<keyword evidence="5 8" id="KW-0547">Nucleotide-binding</keyword>
<keyword evidence="2 8" id="KW-0963">Cytoplasm</keyword>
<dbReference type="HAMAP" id="MF_01161">
    <property type="entry name" value="tRNA_Ile_lys_synt"/>
    <property type="match status" value="1"/>
</dbReference>
<dbReference type="Gene3D" id="3.40.50.620">
    <property type="entry name" value="HUPs"/>
    <property type="match status" value="1"/>
</dbReference>
<keyword evidence="3 8" id="KW-0436">Ligase</keyword>
<keyword evidence="11" id="KW-1185">Reference proteome</keyword>
<evidence type="ECO:0000256" key="2">
    <source>
        <dbReference type="ARBA" id="ARBA00022490"/>
    </source>
</evidence>
<dbReference type="InterPro" id="IPR012094">
    <property type="entry name" value="tRNA_Ile_lys_synt"/>
</dbReference>
<evidence type="ECO:0000256" key="4">
    <source>
        <dbReference type="ARBA" id="ARBA00022694"/>
    </source>
</evidence>
<dbReference type="SMART" id="SM00977">
    <property type="entry name" value="TilS_C"/>
    <property type="match status" value="1"/>
</dbReference>
<evidence type="ECO:0000313" key="10">
    <source>
        <dbReference type="EMBL" id="AZU59866.1"/>
    </source>
</evidence>
<dbReference type="InterPro" id="IPR015262">
    <property type="entry name" value="tRNA_Ile_lys_synt_subst-bd"/>
</dbReference>
<dbReference type="SUPFAM" id="SSF82829">
    <property type="entry name" value="MesJ substrate recognition domain-like"/>
    <property type="match status" value="1"/>
</dbReference>
<dbReference type="KEGG" id="nmk:CHR53_00385"/>
<dbReference type="PANTHER" id="PTHR43033">
    <property type="entry name" value="TRNA(ILE)-LYSIDINE SYNTHASE-RELATED"/>
    <property type="match status" value="1"/>
</dbReference>
<dbReference type="EMBL" id="CP022572">
    <property type="protein sequence ID" value="AZU59866.1"/>
    <property type="molecule type" value="Genomic_DNA"/>
</dbReference>
<protein>
    <recommendedName>
        <fullName evidence="8">tRNA(Ile)-lysidine synthase</fullName>
        <ecNumber evidence="8">6.3.4.19</ecNumber>
    </recommendedName>
    <alternativeName>
        <fullName evidence="8">tRNA(Ile)-2-lysyl-cytidine synthase</fullName>
    </alternativeName>
    <alternativeName>
        <fullName evidence="8">tRNA(Ile)-lysidine synthetase</fullName>
    </alternativeName>
</protein>
<dbReference type="STRING" id="1193713.GCA_001636315_02625"/>
<name>A0A3Q9QRE9_9BACI</name>
<reference evidence="10 11" key="1">
    <citation type="submission" date="2017-07" db="EMBL/GenBank/DDBJ databases">
        <title>The complete genome sequence of Bacillus mesonae strain H20-5, an efficient strain improving plant abiotic stress resistance.</title>
        <authorList>
            <person name="Kim S.Y."/>
            <person name="Song H."/>
            <person name="Sang M.K."/>
            <person name="Weon H.-Y."/>
            <person name="Song J."/>
        </authorList>
    </citation>
    <scope>NUCLEOTIDE SEQUENCE [LARGE SCALE GENOMIC DNA]</scope>
    <source>
        <strain evidence="10 11">H20-5</strain>
    </source>
</reference>
<dbReference type="EC" id="6.3.4.19" evidence="8"/>
<dbReference type="InterPro" id="IPR012795">
    <property type="entry name" value="tRNA_Ile_lys_synt_N"/>
</dbReference>
<evidence type="ECO:0000256" key="3">
    <source>
        <dbReference type="ARBA" id="ARBA00022598"/>
    </source>
</evidence>
<gene>
    <name evidence="8 10" type="primary">tilS</name>
    <name evidence="10" type="ORF">CHR53_00385</name>
</gene>
<dbReference type="SUPFAM" id="SSF52402">
    <property type="entry name" value="Adenine nucleotide alpha hydrolases-like"/>
    <property type="match status" value="1"/>
</dbReference>
<feature type="domain" description="Lysidine-tRNA(Ile) synthetase C-terminal" evidence="9">
    <location>
        <begin position="386"/>
        <end position="459"/>
    </location>
</feature>
<comment type="domain">
    <text evidence="8">The N-terminal region contains the highly conserved SGGXDS motif, predicted to be a P-loop motif involved in ATP binding.</text>
</comment>
<dbReference type="GO" id="GO:0005524">
    <property type="term" value="F:ATP binding"/>
    <property type="evidence" value="ECO:0007669"/>
    <property type="project" value="UniProtKB-UniRule"/>
</dbReference>
<accession>A0A3Q9QRE9</accession>
<comment type="function">
    <text evidence="8">Ligates lysine onto the cytidine present at position 34 of the AUA codon-specific tRNA(Ile) that contains the anticodon CAU, in an ATP-dependent manner. Cytidine is converted to lysidine, thus changing the amino acid specificity of the tRNA from methionine to isoleucine.</text>
</comment>
<dbReference type="CDD" id="cd01992">
    <property type="entry name" value="TilS_N"/>
    <property type="match status" value="1"/>
</dbReference>
<comment type="subcellular location">
    <subcellularLocation>
        <location evidence="1 8">Cytoplasm</location>
    </subcellularLocation>
</comment>
<dbReference type="PANTHER" id="PTHR43033:SF1">
    <property type="entry name" value="TRNA(ILE)-LYSIDINE SYNTHASE-RELATED"/>
    <property type="match status" value="1"/>
</dbReference>
<dbReference type="GO" id="GO:0006400">
    <property type="term" value="P:tRNA modification"/>
    <property type="evidence" value="ECO:0007669"/>
    <property type="project" value="UniProtKB-UniRule"/>
</dbReference>
<dbReference type="AlphaFoldDB" id="A0A3Q9QRE9"/>
<evidence type="ECO:0000313" key="11">
    <source>
        <dbReference type="Proteomes" id="UP000282892"/>
    </source>
</evidence>
<dbReference type="NCBIfam" id="TIGR02432">
    <property type="entry name" value="lysidine_TilS_N"/>
    <property type="match status" value="1"/>
</dbReference>
<evidence type="ECO:0000256" key="5">
    <source>
        <dbReference type="ARBA" id="ARBA00022741"/>
    </source>
</evidence>
<dbReference type="Proteomes" id="UP000282892">
    <property type="component" value="Chromosome"/>
</dbReference>
<evidence type="ECO:0000256" key="8">
    <source>
        <dbReference type="HAMAP-Rule" id="MF_01161"/>
    </source>
</evidence>
<evidence type="ECO:0000259" key="9">
    <source>
        <dbReference type="SMART" id="SM00977"/>
    </source>
</evidence>
<comment type="similarity">
    <text evidence="8">Belongs to the tRNA(Ile)-lysidine synthase family.</text>
</comment>
<evidence type="ECO:0000256" key="1">
    <source>
        <dbReference type="ARBA" id="ARBA00004496"/>
    </source>
</evidence>
<dbReference type="GO" id="GO:0005737">
    <property type="term" value="C:cytoplasm"/>
    <property type="evidence" value="ECO:0007669"/>
    <property type="project" value="UniProtKB-SubCell"/>
</dbReference>
<dbReference type="Pfam" id="PF09179">
    <property type="entry name" value="TilS"/>
    <property type="match status" value="1"/>
</dbReference>
<dbReference type="InterPro" id="IPR011063">
    <property type="entry name" value="TilS/TtcA_N"/>
</dbReference>
<evidence type="ECO:0000256" key="7">
    <source>
        <dbReference type="ARBA" id="ARBA00048539"/>
    </source>
</evidence>